<proteinExistence type="predicted"/>
<sequence length="56" mass="6100">MPGTSNGGFRARCRECGFRSSCWTTSFIAHVEAAGHRDSVGHETYVAEASRPVAER</sequence>
<dbReference type="Proteomes" id="UP001596099">
    <property type="component" value="Unassembled WGS sequence"/>
</dbReference>
<protein>
    <submittedName>
        <fullName evidence="1">Uncharacterized protein</fullName>
    </submittedName>
</protein>
<dbReference type="AlphaFoldDB" id="A0ABD5RID3"/>
<organism evidence="1 2">
    <name type="scientific">Halomarina salina</name>
    <dbReference type="NCBI Taxonomy" id="1872699"/>
    <lineage>
        <taxon>Archaea</taxon>
        <taxon>Methanobacteriati</taxon>
        <taxon>Methanobacteriota</taxon>
        <taxon>Stenosarchaea group</taxon>
        <taxon>Halobacteria</taxon>
        <taxon>Halobacteriales</taxon>
        <taxon>Natronomonadaceae</taxon>
        <taxon>Halomarina</taxon>
    </lineage>
</organism>
<gene>
    <name evidence="1" type="ORF">ACFPYI_02090</name>
</gene>
<evidence type="ECO:0000313" key="1">
    <source>
        <dbReference type="EMBL" id="MFC5970111.1"/>
    </source>
</evidence>
<dbReference type="EMBL" id="JBHSQH010000001">
    <property type="protein sequence ID" value="MFC5970111.1"/>
    <property type="molecule type" value="Genomic_DNA"/>
</dbReference>
<reference evidence="1 2" key="1">
    <citation type="journal article" date="2019" name="Int. J. Syst. Evol. Microbiol.">
        <title>The Global Catalogue of Microorganisms (GCM) 10K type strain sequencing project: providing services to taxonomists for standard genome sequencing and annotation.</title>
        <authorList>
            <consortium name="The Broad Institute Genomics Platform"/>
            <consortium name="The Broad Institute Genome Sequencing Center for Infectious Disease"/>
            <person name="Wu L."/>
            <person name="Ma J."/>
        </authorList>
    </citation>
    <scope>NUCLEOTIDE SEQUENCE [LARGE SCALE GENOMIC DNA]</scope>
    <source>
        <strain evidence="1 2">CGMCC 1.12543</strain>
    </source>
</reference>
<accession>A0ABD5RID3</accession>
<dbReference type="RefSeq" id="WP_247418778.1">
    <property type="nucleotide sequence ID" value="NZ_JALLGW010000002.1"/>
</dbReference>
<evidence type="ECO:0000313" key="2">
    <source>
        <dbReference type="Proteomes" id="UP001596099"/>
    </source>
</evidence>
<keyword evidence="2" id="KW-1185">Reference proteome</keyword>
<comment type="caution">
    <text evidence="1">The sequence shown here is derived from an EMBL/GenBank/DDBJ whole genome shotgun (WGS) entry which is preliminary data.</text>
</comment>
<name>A0ABD5RID3_9EURY</name>